<reference evidence="2" key="1">
    <citation type="submission" date="2020-05" db="EMBL/GenBank/DDBJ databases">
        <title>Mycena genomes resolve the evolution of fungal bioluminescence.</title>
        <authorList>
            <person name="Tsai I.J."/>
        </authorList>
    </citation>
    <scope>NUCLEOTIDE SEQUENCE</scope>
    <source>
        <strain evidence="2">171206Taipei</strain>
    </source>
</reference>
<feature type="compositionally biased region" description="Polar residues" evidence="1">
    <location>
        <begin position="1"/>
        <end position="15"/>
    </location>
</feature>
<feature type="compositionally biased region" description="Pro residues" evidence="1">
    <location>
        <begin position="367"/>
        <end position="376"/>
    </location>
</feature>
<dbReference type="OrthoDB" id="3259897at2759"/>
<feature type="region of interest" description="Disordered" evidence="1">
    <location>
        <begin position="302"/>
        <end position="326"/>
    </location>
</feature>
<feature type="compositionally biased region" description="Low complexity" evidence="1">
    <location>
        <begin position="349"/>
        <end position="366"/>
    </location>
</feature>
<dbReference type="RefSeq" id="XP_037226218.1">
    <property type="nucleotide sequence ID" value="XM_037358308.1"/>
</dbReference>
<sequence length="465" mass="51639">MPHSTIQSPVHNSPKSPIPAPTYTPSYPRVSSFRSPQLEVLLYSPHVATEHSSWPMNRTVPIYADHDSVSGKIIMDPSCRSGRISLVLTGTFSVRRVAQKTINDVKPEPQRYIFFYASRTIEVTSDSAPSSPNSLRSVFRRKGRASTASFETRTFPFVFDLGQNHPEKMLPGTFCSSGSTSMPVELSYQLMATWTPSLLTYQSSIIQIPIILQPDPEFHSIDGSPGKQDSWLEIPLKAQRPVPVRCAITLPSTLTFSRTSSIPFFVVFTTTPRSASLAREIATDATISISVTSQFFWREEEQPSALDPTATMHSSDSRSSRMKRKVVKRMRSATTFWSNRSVDLDGDESLASSSMSESPQLKSLPSLTPPPPPPKPSIYSDTQLVHKTMVIGFPKRPRHGSNGKAHPSLDAHRSLPDGLFKDKIPLKPDMLPSINWGGITLKYFFEVSVSMGTDELKARVLLRIT</sequence>
<feature type="region of interest" description="Disordered" evidence="1">
    <location>
        <begin position="393"/>
        <end position="414"/>
    </location>
</feature>
<organism evidence="2 3">
    <name type="scientific">Mycena indigotica</name>
    <dbReference type="NCBI Taxonomy" id="2126181"/>
    <lineage>
        <taxon>Eukaryota</taxon>
        <taxon>Fungi</taxon>
        <taxon>Dikarya</taxon>
        <taxon>Basidiomycota</taxon>
        <taxon>Agaricomycotina</taxon>
        <taxon>Agaricomycetes</taxon>
        <taxon>Agaricomycetidae</taxon>
        <taxon>Agaricales</taxon>
        <taxon>Marasmiineae</taxon>
        <taxon>Mycenaceae</taxon>
        <taxon>Mycena</taxon>
    </lineage>
</organism>
<keyword evidence="3" id="KW-1185">Reference proteome</keyword>
<comment type="caution">
    <text evidence="2">The sequence shown here is derived from an EMBL/GenBank/DDBJ whole genome shotgun (WGS) entry which is preliminary data.</text>
</comment>
<gene>
    <name evidence="2" type="ORF">MIND_00137700</name>
</gene>
<evidence type="ECO:0000313" key="2">
    <source>
        <dbReference type="EMBL" id="KAF7316195.1"/>
    </source>
</evidence>
<accession>A0A8H6TI74</accession>
<feature type="region of interest" description="Disordered" evidence="1">
    <location>
        <begin position="347"/>
        <end position="380"/>
    </location>
</feature>
<dbReference type="Proteomes" id="UP000636479">
    <property type="component" value="Unassembled WGS sequence"/>
</dbReference>
<name>A0A8H6TI74_9AGAR</name>
<dbReference type="GeneID" id="59340824"/>
<feature type="region of interest" description="Disordered" evidence="1">
    <location>
        <begin position="1"/>
        <end position="23"/>
    </location>
</feature>
<proteinExistence type="predicted"/>
<evidence type="ECO:0000256" key="1">
    <source>
        <dbReference type="SAM" id="MobiDB-lite"/>
    </source>
</evidence>
<evidence type="ECO:0000313" key="3">
    <source>
        <dbReference type="Proteomes" id="UP000636479"/>
    </source>
</evidence>
<protein>
    <submittedName>
        <fullName evidence="2">Uncharacterized protein</fullName>
    </submittedName>
</protein>
<dbReference type="AlphaFoldDB" id="A0A8H6TI74"/>
<dbReference type="EMBL" id="JACAZF010000001">
    <property type="protein sequence ID" value="KAF7316195.1"/>
    <property type="molecule type" value="Genomic_DNA"/>
</dbReference>